<name>A0A1I2G603_9ACTN</name>
<dbReference type="AlphaFoldDB" id="A0A1I2G603"/>
<protein>
    <submittedName>
        <fullName evidence="2">Uncharacterized protein</fullName>
    </submittedName>
</protein>
<sequence length="216" mass="23988">MNAPLSPEQRATILAQLGDAKPATDGLLESFGKSIADRRGHSHPTWEDIFCLNLAAYMGEKAAPVLRRLLDAEAEVEGLRSERDQFADRVDTLTSVAKSNKRAYGEAVGTVAALEQKRVELEKVANAERERVAELLAEAQFVTEYRIATKTRGRLRVRPSAVGDRLWAVTTSPFHGREAWTPDGWQPTHGLLDEQIFRWTREQALDAALAEAGERP</sequence>
<evidence type="ECO:0000313" key="2">
    <source>
        <dbReference type="EMBL" id="SFF12146.1"/>
    </source>
</evidence>
<keyword evidence="3" id="KW-1185">Reference proteome</keyword>
<feature type="coiled-coil region" evidence="1">
    <location>
        <begin position="69"/>
        <end position="138"/>
    </location>
</feature>
<accession>A0A1I2G603</accession>
<organism evidence="2 3">
    <name type="scientific">Actinacidiphila alni</name>
    <dbReference type="NCBI Taxonomy" id="380248"/>
    <lineage>
        <taxon>Bacteria</taxon>
        <taxon>Bacillati</taxon>
        <taxon>Actinomycetota</taxon>
        <taxon>Actinomycetes</taxon>
        <taxon>Kitasatosporales</taxon>
        <taxon>Streptomycetaceae</taxon>
        <taxon>Actinacidiphila</taxon>
    </lineage>
</organism>
<keyword evidence="1" id="KW-0175">Coiled coil</keyword>
<evidence type="ECO:0000313" key="3">
    <source>
        <dbReference type="Proteomes" id="UP000199323"/>
    </source>
</evidence>
<dbReference type="Proteomes" id="UP000199323">
    <property type="component" value="Unassembled WGS sequence"/>
</dbReference>
<dbReference type="RefSeq" id="WP_093714218.1">
    <property type="nucleotide sequence ID" value="NZ_FONG01000008.1"/>
</dbReference>
<dbReference type="STRING" id="380248.SAMN05216251_108252"/>
<dbReference type="OrthoDB" id="4336683at2"/>
<proteinExistence type="predicted"/>
<gene>
    <name evidence="2" type="ORF">SAMN05216251_108252</name>
</gene>
<reference evidence="2 3" key="1">
    <citation type="submission" date="2016-10" db="EMBL/GenBank/DDBJ databases">
        <authorList>
            <person name="de Groot N.N."/>
        </authorList>
    </citation>
    <scope>NUCLEOTIDE SEQUENCE [LARGE SCALE GENOMIC DNA]</scope>
    <source>
        <strain evidence="2 3">CGMCC 4.3510</strain>
    </source>
</reference>
<dbReference type="EMBL" id="FONG01000008">
    <property type="protein sequence ID" value="SFF12146.1"/>
    <property type="molecule type" value="Genomic_DNA"/>
</dbReference>
<evidence type="ECO:0000256" key="1">
    <source>
        <dbReference type="SAM" id="Coils"/>
    </source>
</evidence>